<dbReference type="EMBL" id="JBHTBE010000004">
    <property type="protein sequence ID" value="MFC7270105.1"/>
    <property type="molecule type" value="Genomic_DNA"/>
</dbReference>
<dbReference type="RefSeq" id="WP_262875031.1">
    <property type="nucleotide sequence ID" value="NZ_BAABKW010000016.1"/>
</dbReference>
<sequence length="360" mass="40989">MQEKNNVHDFVHRVTRWGDTSWAADNCATIARYVGSFNMPNPPRELQRILAARAKTAPDAGALTVMATKKLRATADFPEMDAFVRDAIAVAAPHTAYTAKIAMPYVARYVAWAVRENGWPMTVEFLFTVRAINRYTTTANLDLTEGTRANYRAVLMRISEVLLPDEHPDKPSSLTNRTTAAPYTREELDGFRVWATSQLTAEKRDRAMLMLVFCAGAGIRANEVRRIHAEHVTVDERGILIHIATDAPRDVPLLSEWEEWMVALLRRRPEGEPLWGQTHRKDESNLYSSFTENSYGAGDRPRGDRLRATWLAHHLYARGIKDIFRAAGVTKMQHLHRLLEFVDLRDDDGYRDLFRGEEQA</sequence>
<dbReference type="SUPFAM" id="SSF56349">
    <property type="entry name" value="DNA breaking-rejoining enzymes"/>
    <property type="match status" value="1"/>
</dbReference>
<gene>
    <name evidence="3" type="ORF">ACFQRL_14170</name>
</gene>
<organism evidence="3 4">
    <name type="scientific">Microbacterium fluvii</name>
    <dbReference type="NCBI Taxonomy" id="415215"/>
    <lineage>
        <taxon>Bacteria</taxon>
        <taxon>Bacillati</taxon>
        <taxon>Actinomycetota</taxon>
        <taxon>Actinomycetes</taxon>
        <taxon>Micrococcales</taxon>
        <taxon>Microbacteriaceae</taxon>
        <taxon>Microbacterium</taxon>
    </lineage>
</organism>
<reference evidence="4" key="1">
    <citation type="journal article" date="2019" name="Int. J. Syst. Evol. Microbiol.">
        <title>The Global Catalogue of Microorganisms (GCM) 10K type strain sequencing project: providing services to taxonomists for standard genome sequencing and annotation.</title>
        <authorList>
            <consortium name="The Broad Institute Genomics Platform"/>
            <consortium name="The Broad Institute Genome Sequencing Center for Infectious Disease"/>
            <person name="Wu L."/>
            <person name="Ma J."/>
        </authorList>
    </citation>
    <scope>NUCLEOTIDE SEQUENCE [LARGE SCALE GENOMIC DNA]</scope>
    <source>
        <strain evidence="4">CGMCC 1.15772</strain>
    </source>
</reference>
<evidence type="ECO:0000313" key="3">
    <source>
        <dbReference type="EMBL" id="MFC7270105.1"/>
    </source>
</evidence>
<keyword evidence="4" id="KW-1185">Reference proteome</keyword>
<name>A0ABW2HG30_9MICO</name>
<dbReference type="Pfam" id="PF00589">
    <property type="entry name" value="Phage_integrase"/>
    <property type="match status" value="1"/>
</dbReference>
<dbReference type="InterPro" id="IPR013762">
    <property type="entry name" value="Integrase-like_cat_sf"/>
</dbReference>
<proteinExistence type="predicted"/>
<evidence type="ECO:0000259" key="2">
    <source>
        <dbReference type="Pfam" id="PF00589"/>
    </source>
</evidence>
<evidence type="ECO:0000313" key="4">
    <source>
        <dbReference type="Proteomes" id="UP001596507"/>
    </source>
</evidence>
<dbReference type="Gene3D" id="1.10.443.10">
    <property type="entry name" value="Intergrase catalytic core"/>
    <property type="match status" value="1"/>
</dbReference>
<dbReference type="Proteomes" id="UP001596507">
    <property type="component" value="Unassembled WGS sequence"/>
</dbReference>
<evidence type="ECO:0000256" key="1">
    <source>
        <dbReference type="ARBA" id="ARBA00023172"/>
    </source>
</evidence>
<protein>
    <submittedName>
        <fullName evidence="3">Tyrosine-type recombinase/integrase</fullName>
    </submittedName>
</protein>
<keyword evidence="1" id="KW-0233">DNA recombination</keyword>
<comment type="caution">
    <text evidence="3">The sequence shown here is derived from an EMBL/GenBank/DDBJ whole genome shotgun (WGS) entry which is preliminary data.</text>
</comment>
<accession>A0ABW2HG30</accession>
<dbReference type="InterPro" id="IPR002104">
    <property type="entry name" value="Integrase_catalytic"/>
</dbReference>
<dbReference type="InterPro" id="IPR011010">
    <property type="entry name" value="DNA_brk_join_enz"/>
</dbReference>
<feature type="domain" description="Tyr recombinase" evidence="2">
    <location>
        <begin position="200"/>
        <end position="320"/>
    </location>
</feature>